<dbReference type="InterPro" id="IPR056517">
    <property type="entry name" value="INTS7_HB"/>
</dbReference>
<proteinExistence type="inferred from homology"/>
<dbReference type="CTD" id="25896"/>
<accession>A0AAJ6VJA8</accession>
<evidence type="ECO:0000256" key="1">
    <source>
        <dbReference type="ARBA" id="ARBA00004123"/>
    </source>
</evidence>
<evidence type="ECO:0000259" key="8">
    <source>
        <dbReference type="Pfam" id="PF24436"/>
    </source>
</evidence>
<keyword evidence="5" id="KW-0963">Cytoplasm</keyword>
<dbReference type="GO" id="GO:0032039">
    <property type="term" value="C:integrator complex"/>
    <property type="evidence" value="ECO:0007669"/>
    <property type="project" value="InterPro"/>
</dbReference>
<evidence type="ECO:0000256" key="2">
    <source>
        <dbReference type="ARBA" id="ARBA00004496"/>
    </source>
</evidence>
<evidence type="ECO:0000259" key="7">
    <source>
        <dbReference type="Pfam" id="PF22965"/>
    </source>
</evidence>
<dbReference type="Gene3D" id="1.25.10.10">
    <property type="entry name" value="Leucine-rich Repeat Variant"/>
    <property type="match status" value="1"/>
</dbReference>
<dbReference type="InterPro" id="IPR033060">
    <property type="entry name" value="INTS7"/>
</dbReference>
<dbReference type="KEGG" id="csol:105359374"/>
<evidence type="ECO:0000256" key="3">
    <source>
        <dbReference type="ARBA" id="ARBA00008565"/>
    </source>
</evidence>
<dbReference type="Proteomes" id="UP000695007">
    <property type="component" value="Unplaced"/>
</dbReference>
<dbReference type="GeneID" id="105359374"/>
<gene>
    <name evidence="11" type="primary">LOC105359374</name>
</gene>
<evidence type="ECO:0000313" key="10">
    <source>
        <dbReference type="Proteomes" id="UP000695007"/>
    </source>
</evidence>
<reference evidence="11" key="1">
    <citation type="submission" date="2025-08" db="UniProtKB">
        <authorList>
            <consortium name="RefSeq"/>
        </authorList>
    </citation>
    <scope>IDENTIFICATION</scope>
</reference>
<dbReference type="InterPro" id="IPR016024">
    <property type="entry name" value="ARM-type_fold"/>
</dbReference>
<dbReference type="InterPro" id="IPR054519">
    <property type="entry name" value="INTS7_C"/>
</dbReference>
<keyword evidence="10" id="KW-1185">Reference proteome</keyword>
<evidence type="ECO:0000256" key="5">
    <source>
        <dbReference type="ARBA" id="ARBA00022490"/>
    </source>
</evidence>
<evidence type="ECO:0000256" key="4">
    <source>
        <dbReference type="ARBA" id="ARBA00015336"/>
    </source>
</evidence>
<feature type="domain" description="Integrator complex subunit 7 helical bundle" evidence="9">
    <location>
        <begin position="534"/>
        <end position="715"/>
    </location>
</feature>
<dbReference type="GO" id="GO:0005737">
    <property type="term" value="C:cytoplasm"/>
    <property type="evidence" value="ECO:0007669"/>
    <property type="project" value="UniProtKB-SubCell"/>
</dbReference>
<dbReference type="Pfam" id="PF24436">
    <property type="entry name" value="INTS7_N"/>
    <property type="match status" value="1"/>
</dbReference>
<dbReference type="GO" id="GO:0034472">
    <property type="term" value="P:snRNA 3'-end processing"/>
    <property type="evidence" value="ECO:0007669"/>
    <property type="project" value="TreeGrafter"/>
</dbReference>
<dbReference type="Pfam" id="PF24437">
    <property type="entry name" value="INTS7_HB"/>
    <property type="match status" value="1"/>
</dbReference>
<dbReference type="SUPFAM" id="SSF48371">
    <property type="entry name" value="ARM repeat"/>
    <property type="match status" value="1"/>
</dbReference>
<name>A0AAJ6VJA8_9HYME</name>
<evidence type="ECO:0000259" key="9">
    <source>
        <dbReference type="Pfam" id="PF24437"/>
    </source>
</evidence>
<evidence type="ECO:0000256" key="6">
    <source>
        <dbReference type="ARBA" id="ARBA00023242"/>
    </source>
</evidence>
<keyword evidence="6" id="KW-0539">Nucleus</keyword>
<dbReference type="PANTHER" id="PTHR13322">
    <property type="entry name" value="C1ORF73 PROTEIN"/>
    <property type="match status" value="1"/>
</dbReference>
<dbReference type="AlphaFoldDB" id="A0AAJ6VJA8"/>
<comment type="subcellular location">
    <subcellularLocation>
        <location evidence="2">Cytoplasm</location>
    </subcellularLocation>
    <subcellularLocation>
        <location evidence="1">Nucleus</location>
    </subcellularLocation>
</comment>
<dbReference type="RefSeq" id="XP_011494274.1">
    <property type="nucleotide sequence ID" value="XM_011495972.1"/>
</dbReference>
<dbReference type="InterPro" id="IPR056516">
    <property type="entry name" value="INTS7_N"/>
</dbReference>
<organism evidence="10 11">
    <name type="scientific">Ceratosolen solmsi marchali</name>
    <dbReference type="NCBI Taxonomy" id="326594"/>
    <lineage>
        <taxon>Eukaryota</taxon>
        <taxon>Metazoa</taxon>
        <taxon>Ecdysozoa</taxon>
        <taxon>Arthropoda</taxon>
        <taxon>Hexapoda</taxon>
        <taxon>Insecta</taxon>
        <taxon>Pterygota</taxon>
        <taxon>Neoptera</taxon>
        <taxon>Endopterygota</taxon>
        <taxon>Hymenoptera</taxon>
        <taxon>Apocrita</taxon>
        <taxon>Proctotrupomorpha</taxon>
        <taxon>Chalcidoidea</taxon>
        <taxon>Agaonidae</taxon>
        <taxon>Agaoninae</taxon>
        <taxon>Ceratosolen</taxon>
    </lineage>
</organism>
<dbReference type="InterPro" id="IPR011989">
    <property type="entry name" value="ARM-like"/>
</dbReference>
<dbReference type="PANTHER" id="PTHR13322:SF2">
    <property type="entry name" value="INTEGRATOR COMPLEX SUBUNIT 7"/>
    <property type="match status" value="1"/>
</dbReference>
<dbReference type="Pfam" id="PF22965">
    <property type="entry name" value="INTS7_C"/>
    <property type="match status" value="1"/>
</dbReference>
<protein>
    <recommendedName>
        <fullName evidence="4">Integrator complex subunit 7</fullName>
    </recommendedName>
</protein>
<feature type="domain" description="Integrator complex subunit 7 N-terminal" evidence="8">
    <location>
        <begin position="25"/>
        <end position="533"/>
    </location>
</feature>
<sequence>MINMRMNAFNDSSIGESEQDPNTALIELDKGLRSAKIGEQCEAIVRYPKLFEKYPFPILINSSLLKLADVFRVGSNFLRVWVLRVCQQSEKHLDKILNVDEFVRRIYSVMHSNDPVAKALTLRTLGSVARIIPERKHVHHSIRRSLDCHDLVQVEAAIYAAQMFAAQSKLFAIFMCTKISDMIRGQATPATMKLQLIPILQYMHHDISTASMANELCMELLESYPAAEFVRVTLSASTTLASATLINVPAQVTLLLQYLLEDPRSSIKTHALQLLHSLAKKGAHLWPQGALAQLIDSTTTLLQDGARNINLLIRSLNVIEVLSESPVTCDANMEEGNPLIALCSKACYSPNPIVAVKAVTILARITCYCYEEGLPVNGIQDVVSCLESLIMLLALDDKYLYQLKVCLQLSVKICQVQHNHCSIFVDAIGSTLVNTNTNNKKNDHQAVVLCEALGAIGSLGENILLPLLPDILVKLKKTPHTHTKVMLCTLLFQMVAGGYEWNAECLDAIDSVIKSIDSWNRYRIARGATRYGHHKIATHLFKILKEAVASEQLHFWLLGLELMTSAESYLLDDVEVDSNNTVKKLNGAISRYASACASFKAASTPIRNLQFASDYSKLRCEFLQALVQLLHSCRSLCTAPPYAIAAHEAHTAKDELQRYGRVTSQLRKSVLELRTCAENYQKLYQSAFDADSGSLNNIKALQELCLLMAHSVQRVCGGPPVATSFPSSDVAAFGFGDTVEMQQLAKCCIQIQALAPAGDADNETSSRKTSGISHLRVGNLISQLTLLASSKLRLPVPRYFFQTLQETSVNLSVLPQPRVLGEPVSVPQGSQLALKVEGVLTHGKRASLFRSVAAICITISTTPPSKASSEKKDTNTSELEQIVVPHRDFFTCEFLLSLGSQSNNSVCGSSVSSCSSSGSSGGGGQYQVTASANILDESGNIWRCGPRSVMQVRVHEEPSRKKLT</sequence>
<evidence type="ECO:0000313" key="11">
    <source>
        <dbReference type="RefSeq" id="XP_011494274.1"/>
    </source>
</evidence>
<feature type="domain" description="Integrator complex subunit 7 C-terminal" evidence="7">
    <location>
        <begin position="811"/>
        <end position="942"/>
    </location>
</feature>
<comment type="similarity">
    <text evidence="3">Belongs to the Integrator subunit 7 family.</text>
</comment>